<gene>
    <name evidence="3" type="ORF">DAY19_07975</name>
</gene>
<dbReference type="InterPro" id="IPR050425">
    <property type="entry name" value="NAD(P)_dehydrat-like"/>
</dbReference>
<keyword evidence="4" id="KW-1185">Reference proteome</keyword>
<dbReference type="EMBL" id="QDKL01000002">
    <property type="protein sequence ID" value="RZF21616.1"/>
    <property type="molecule type" value="Genomic_DNA"/>
</dbReference>
<comment type="caution">
    <text evidence="3">The sequence shown here is derived from an EMBL/GenBank/DDBJ whole genome shotgun (WGS) entry which is preliminary data.</text>
</comment>
<dbReference type="PANTHER" id="PTHR10366">
    <property type="entry name" value="NAD DEPENDENT EPIMERASE/DEHYDRATASE"/>
    <property type="match status" value="1"/>
</dbReference>
<evidence type="ECO:0000313" key="4">
    <source>
        <dbReference type="Proteomes" id="UP000443582"/>
    </source>
</evidence>
<dbReference type="RefSeq" id="WP_115361177.1">
    <property type="nucleotide sequence ID" value="NZ_QDKL01000002.1"/>
</dbReference>
<reference evidence="4" key="1">
    <citation type="journal article" date="2019" name="Int. J. Syst. Evol. Microbiol.">
        <title>Halobacteriovorax valvorus sp. nov., a novel prokaryotic predator isolated from coastal seawater of China.</title>
        <authorList>
            <person name="Chen M.-X."/>
        </authorList>
    </citation>
    <scope>NUCLEOTIDE SEQUENCE [LARGE SCALE GENOMIC DNA]</scope>
    <source>
        <strain evidence="4">BL9</strain>
    </source>
</reference>
<dbReference type="Proteomes" id="UP000443582">
    <property type="component" value="Unassembled WGS sequence"/>
</dbReference>
<evidence type="ECO:0000256" key="1">
    <source>
        <dbReference type="ARBA" id="ARBA00023002"/>
    </source>
</evidence>
<dbReference type="InterPro" id="IPR001509">
    <property type="entry name" value="Epimerase_deHydtase"/>
</dbReference>
<evidence type="ECO:0000313" key="3">
    <source>
        <dbReference type="EMBL" id="RZF21616.1"/>
    </source>
</evidence>
<name>A0ABY0IIC0_9BACT</name>
<accession>A0ABY0IIC0</accession>
<dbReference type="SUPFAM" id="SSF51735">
    <property type="entry name" value="NAD(P)-binding Rossmann-fold domains"/>
    <property type="match status" value="1"/>
</dbReference>
<dbReference type="Gene3D" id="3.40.50.720">
    <property type="entry name" value="NAD(P)-binding Rossmann-like Domain"/>
    <property type="match status" value="1"/>
</dbReference>
<dbReference type="Pfam" id="PF01370">
    <property type="entry name" value="Epimerase"/>
    <property type="match status" value="1"/>
</dbReference>
<protein>
    <submittedName>
        <fullName evidence="3">NAD-dependent epimerase/dehydratase family protein</fullName>
    </submittedName>
</protein>
<organism evidence="3 4">
    <name type="scientific">Halobacteriovorax vibrionivorans</name>
    <dbReference type="NCBI Taxonomy" id="2152716"/>
    <lineage>
        <taxon>Bacteria</taxon>
        <taxon>Pseudomonadati</taxon>
        <taxon>Bdellovibrionota</taxon>
        <taxon>Bacteriovoracia</taxon>
        <taxon>Bacteriovoracales</taxon>
        <taxon>Halobacteriovoraceae</taxon>
        <taxon>Halobacteriovorax</taxon>
    </lineage>
</organism>
<evidence type="ECO:0000259" key="2">
    <source>
        <dbReference type="Pfam" id="PF01370"/>
    </source>
</evidence>
<sequence>MHIDKDKPILVTGATGYLASWIVKYLLEDGFTVHCAVRDPQNELKTSHLRSLTKDSSKIKFFKSDLMIENSYEEAMKGCEVVIHTASPFFYDLKKDPQKTLVEPALKGTRNILNTVNKIESVKRVVLTSSIASIFGDTIEASTRKDPTFTEADWNDTSSLDHAPYSYSKVMAEKEAWDIEEKQNRWRLVVINPSWIIGPAVNPEASYESKKIFKQFCDGTMALGCPDINLAVVDVRDVAKAHINAATNFHIDGRNIISAANCNLLDIGRILRNEVGGLLFPRFHLPKFLLWLIAPFVDFTREYVKKNVGHQIYFDNSKSLKLELVNYRPINETIKEYYNQLYRK</sequence>
<keyword evidence="1" id="KW-0560">Oxidoreductase</keyword>
<feature type="domain" description="NAD-dependent epimerase/dehydratase" evidence="2">
    <location>
        <begin position="9"/>
        <end position="248"/>
    </location>
</feature>
<dbReference type="InterPro" id="IPR036291">
    <property type="entry name" value="NAD(P)-bd_dom_sf"/>
</dbReference>
<dbReference type="PANTHER" id="PTHR10366:SF812">
    <property type="entry name" value="VPS9 DOMAIN-CONTAINING PROTEIN"/>
    <property type="match status" value="1"/>
</dbReference>
<proteinExistence type="predicted"/>